<evidence type="ECO:0000256" key="5">
    <source>
        <dbReference type="ARBA" id="ARBA00018266"/>
    </source>
</evidence>
<evidence type="ECO:0000256" key="12">
    <source>
        <dbReference type="RuleBase" id="RU364006"/>
    </source>
</evidence>
<dbReference type="NCBIfam" id="NF004064">
    <property type="entry name" value="PRK05578.1"/>
    <property type="match status" value="1"/>
</dbReference>
<evidence type="ECO:0000256" key="2">
    <source>
        <dbReference type="ARBA" id="ARBA00003949"/>
    </source>
</evidence>
<comment type="function">
    <text evidence="2 12">This enzyme scavenges exogenous and endogenous cytidine and 2'-deoxycytidine for UMP synthesis.</text>
</comment>
<reference evidence="14 15" key="1">
    <citation type="submission" date="2024-04" db="EMBL/GenBank/DDBJ databases">
        <title>whole genome sequencing of Lutimonas vermicola strain IMCC1616.</title>
        <authorList>
            <person name="Bae S.S."/>
        </authorList>
    </citation>
    <scope>NUCLEOTIDE SEQUENCE [LARGE SCALE GENOMIC DNA]</scope>
    <source>
        <strain evidence="14 15">IMCC1616</strain>
    </source>
</reference>
<dbReference type="EMBL" id="JBCDNA010000001">
    <property type="protein sequence ID" value="MEL4455446.1"/>
    <property type="molecule type" value="Genomic_DNA"/>
</dbReference>
<dbReference type="PROSITE" id="PS00903">
    <property type="entry name" value="CYT_DCMP_DEAMINASES_1"/>
    <property type="match status" value="1"/>
</dbReference>
<organism evidence="14 15">
    <name type="scientific">Lutimonas vermicola</name>
    <dbReference type="NCBI Taxonomy" id="414288"/>
    <lineage>
        <taxon>Bacteria</taxon>
        <taxon>Pseudomonadati</taxon>
        <taxon>Bacteroidota</taxon>
        <taxon>Flavobacteriia</taxon>
        <taxon>Flavobacteriales</taxon>
        <taxon>Flavobacteriaceae</taxon>
        <taxon>Lutimonas</taxon>
    </lineage>
</organism>
<comment type="caution">
    <text evidence="14">The sequence shown here is derived from an EMBL/GenBank/DDBJ whole genome shotgun (WGS) entry which is preliminary data.</text>
</comment>
<dbReference type="PANTHER" id="PTHR11644">
    <property type="entry name" value="CYTIDINE DEAMINASE"/>
    <property type="match status" value="1"/>
</dbReference>
<evidence type="ECO:0000313" key="15">
    <source>
        <dbReference type="Proteomes" id="UP001474120"/>
    </source>
</evidence>
<dbReference type="Gene3D" id="3.40.140.10">
    <property type="entry name" value="Cytidine Deaminase, domain 2"/>
    <property type="match status" value="1"/>
</dbReference>
<dbReference type="Proteomes" id="UP001474120">
    <property type="component" value="Unassembled WGS sequence"/>
</dbReference>
<evidence type="ECO:0000256" key="8">
    <source>
        <dbReference type="ARBA" id="ARBA00022833"/>
    </source>
</evidence>
<dbReference type="NCBIfam" id="TIGR01354">
    <property type="entry name" value="cyt_deam_tetra"/>
    <property type="match status" value="1"/>
</dbReference>
<gene>
    <name evidence="14" type="primary">cdd</name>
    <name evidence="14" type="ORF">AABB81_06025</name>
</gene>
<dbReference type="InterPro" id="IPR002125">
    <property type="entry name" value="CMP_dCMP_dom"/>
</dbReference>
<dbReference type="PANTHER" id="PTHR11644:SF2">
    <property type="entry name" value="CYTIDINE DEAMINASE"/>
    <property type="match status" value="1"/>
</dbReference>
<comment type="catalytic activity">
    <reaction evidence="10 12">
        <text>2'-deoxycytidine + H2O + H(+) = 2'-deoxyuridine + NH4(+)</text>
        <dbReference type="Rhea" id="RHEA:13433"/>
        <dbReference type="ChEBI" id="CHEBI:15377"/>
        <dbReference type="ChEBI" id="CHEBI:15378"/>
        <dbReference type="ChEBI" id="CHEBI:15698"/>
        <dbReference type="ChEBI" id="CHEBI:16450"/>
        <dbReference type="ChEBI" id="CHEBI:28938"/>
        <dbReference type="EC" id="3.5.4.5"/>
    </reaction>
</comment>
<keyword evidence="6 12" id="KW-0479">Metal-binding</keyword>
<evidence type="ECO:0000256" key="11">
    <source>
        <dbReference type="ARBA" id="ARBA00049558"/>
    </source>
</evidence>
<dbReference type="InterPro" id="IPR016192">
    <property type="entry name" value="APOBEC/CMP_deaminase_Zn-bd"/>
</dbReference>
<dbReference type="Pfam" id="PF00383">
    <property type="entry name" value="dCMP_cyt_deam_1"/>
    <property type="match status" value="1"/>
</dbReference>
<evidence type="ECO:0000256" key="10">
    <source>
        <dbReference type="ARBA" id="ARBA00049252"/>
    </source>
</evidence>
<evidence type="ECO:0000256" key="9">
    <source>
        <dbReference type="ARBA" id="ARBA00032005"/>
    </source>
</evidence>
<comment type="similarity">
    <text evidence="3 12">Belongs to the cytidine and deoxycytidylate deaminase family.</text>
</comment>
<dbReference type="RefSeq" id="WP_342159274.1">
    <property type="nucleotide sequence ID" value="NZ_JBCDNA010000001.1"/>
</dbReference>
<evidence type="ECO:0000259" key="13">
    <source>
        <dbReference type="PROSITE" id="PS51747"/>
    </source>
</evidence>
<keyword evidence="7 12" id="KW-0378">Hydrolase</keyword>
<evidence type="ECO:0000313" key="14">
    <source>
        <dbReference type="EMBL" id="MEL4455446.1"/>
    </source>
</evidence>
<dbReference type="EC" id="3.5.4.5" evidence="4 12"/>
<evidence type="ECO:0000256" key="3">
    <source>
        <dbReference type="ARBA" id="ARBA00006576"/>
    </source>
</evidence>
<sequence>MHNHEISIKFTIFESLEELSDNDKELLQKAIDVRDHAYAPYSDFKVGASVLLDTGEIFLGNNQENAAYPSGICAERVAIWSAMASVPHGKIKKIFISACSGKTVVDRPVAPCGACRQAIAEYETKQLSSIEIFFTGETGKIVKANSIKDLLPFMFDNSMLL</sequence>
<comment type="catalytic activity">
    <reaction evidence="11 12">
        <text>cytidine + H2O + H(+) = uridine + NH4(+)</text>
        <dbReference type="Rhea" id="RHEA:16069"/>
        <dbReference type="ChEBI" id="CHEBI:15377"/>
        <dbReference type="ChEBI" id="CHEBI:15378"/>
        <dbReference type="ChEBI" id="CHEBI:16704"/>
        <dbReference type="ChEBI" id="CHEBI:17562"/>
        <dbReference type="ChEBI" id="CHEBI:28938"/>
        <dbReference type="EC" id="3.5.4.5"/>
    </reaction>
</comment>
<dbReference type="CDD" id="cd01283">
    <property type="entry name" value="cytidine_deaminase"/>
    <property type="match status" value="1"/>
</dbReference>
<dbReference type="SUPFAM" id="SSF53927">
    <property type="entry name" value="Cytidine deaminase-like"/>
    <property type="match status" value="1"/>
</dbReference>
<evidence type="ECO:0000256" key="1">
    <source>
        <dbReference type="ARBA" id="ARBA00001947"/>
    </source>
</evidence>
<proteinExistence type="inferred from homology"/>
<dbReference type="InterPro" id="IPR006262">
    <property type="entry name" value="Cyt_deam_tetra"/>
</dbReference>
<evidence type="ECO:0000256" key="6">
    <source>
        <dbReference type="ARBA" id="ARBA00022723"/>
    </source>
</evidence>
<dbReference type="InterPro" id="IPR050202">
    <property type="entry name" value="Cyt/Deoxycyt_deaminase"/>
</dbReference>
<comment type="cofactor">
    <cofactor evidence="1 12">
        <name>Zn(2+)</name>
        <dbReference type="ChEBI" id="CHEBI:29105"/>
    </cofactor>
</comment>
<name>A0ABU9KZ24_9FLAO</name>
<keyword evidence="8 12" id="KW-0862">Zinc</keyword>
<accession>A0ABU9KZ24</accession>
<dbReference type="GO" id="GO:0004126">
    <property type="term" value="F:cytidine deaminase activity"/>
    <property type="evidence" value="ECO:0007669"/>
    <property type="project" value="UniProtKB-EC"/>
</dbReference>
<evidence type="ECO:0000256" key="4">
    <source>
        <dbReference type="ARBA" id="ARBA00012783"/>
    </source>
</evidence>
<evidence type="ECO:0000256" key="7">
    <source>
        <dbReference type="ARBA" id="ARBA00022801"/>
    </source>
</evidence>
<dbReference type="PROSITE" id="PS51747">
    <property type="entry name" value="CYT_DCMP_DEAMINASES_2"/>
    <property type="match status" value="1"/>
</dbReference>
<keyword evidence="15" id="KW-1185">Reference proteome</keyword>
<protein>
    <recommendedName>
        <fullName evidence="5 12">Cytidine deaminase</fullName>
        <ecNumber evidence="4 12">3.5.4.5</ecNumber>
    </recommendedName>
    <alternativeName>
        <fullName evidence="9 12">Cytidine aminohydrolase</fullName>
    </alternativeName>
</protein>
<dbReference type="InterPro" id="IPR016193">
    <property type="entry name" value="Cytidine_deaminase-like"/>
</dbReference>
<feature type="domain" description="CMP/dCMP-type deaminase" evidence="13">
    <location>
        <begin position="21"/>
        <end position="149"/>
    </location>
</feature>